<keyword evidence="6" id="KW-0255">Endonuclease</keyword>
<name>A0ABW4VHP4_9BACT</name>
<keyword evidence="2" id="KW-0680">Restriction system</keyword>
<dbReference type="EMBL" id="JBHUHR010000015">
    <property type="protein sequence ID" value="MFD2034218.1"/>
    <property type="molecule type" value="Genomic_DNA"/>
</dbReference>
<dbReference type="EC" id="3.1.21.-" evidence="6"/>
<dbReference type="GO" id="GO:0004519">
    <property type="term" value="F:endonuclease activity"/>
    <property type="evidence" value="ECO:0007669"/>
    <property type="project" value="UniProtKB-KW"/>
</dbReference>
<evidence type="ECO:0000313" key="7">
    <source>
        <dbReference type="Proteomes" id="UP001597361"/>
    </source>
</evidence>
<dbReference type="InterPro" id="IPR052021">
    <property type="entry name" value="Type-I_RS_S_subunit"/>
</dbReference>
<evidence type="ECO:0000256" key="4">
    <source>
        <dbReference type="SAM" id="Coils"/>
    </source>
</evidence>
<protein>
    <submittedName>
        <fullName evidence="6">Restriction endonuclease subunit S</fullName>
        <ecNumber evidence="6">3.1.21.-</ecNumber>
    </submittedName>
</protein>
<feature type="domain" description="Type I restriction modification DNA specificity" evidence="5">
    <location>
        <begin position="34"/>
        <end position="204"/>
    </location>
</feature>
<keyword evidence="4" id="KW-0175">Coiled coil</keyword>
<dbReference type="InterPro" id="IPR000055">
    <property type="entry name" value="Restrct_endonuc_typeI_TRD"/>
</dbReference>
<dbReference type="PANTHER" id="PTHR30408">
    <property type="entry name" value="TYPE-1 RESTRICTION ENZYME ECOKI SPECIFICITY PROTEIN"/>
    <property type="match status" value="1"/>
</dbReference>
<dbReference type="RefSeq" id="WP_376884165.1">
    <property type="nucleotide sequence ID" value="NZ_JBHUHR010000015.1"/>
</dbReference>
<evidence type="ECO:0000313" key="6">
    <source>
        <dbReference type="EMBL" id="MFD2034218.1"/>
    </source>
</evidence>
<evidence type="ECO:0000256" key="1">
    <source>
        <dbReference type="ARBA" id="ARBA00010923"/>
    </source>
</evidence>
<dbReference type="Pfam" id="PF01420">
    <property type="entry name" value="Methylase_S"/>
    <property type="match status" value="1"/>
</dbReference>
<evidence type="ECO:0000259" key="5">
    <source>
        <dbReference type="Pfam" id="PF01420"/>
    </source>
</evidence>
<sequence>KIIEGVNAFKVSVAREIFSQQLRFKGDNGNEFPEWEILMLGDIGQIITGKTPSTKDLGLWNGDIQFVTPTDISESKYQNSTERTIKRTEKLKILPPKSIMFTCIASIGKMSLSVNPCVTNQQINSIIPYSNFNNEFVFYAVENISEFIKSIQSSSTMPIINKSEFSKFKISVPSQEEQTKIANFLSSIDTKIDVETKLLQKLEEQKKFLLQNLFV</sequence>
<dbReference type="Gene3D" id="3.90.220.20">
    <property type="entry name" value="DNA methylase specificity domains"/>
    <property type="match status" value="1"/>
</dbReference>
<comment type="caution">
    <text evidence="6">The sequence shown here is derived from an EMBL/GenBank/DDBJ whole genome shotgun (WGS) entry which is preliminary data.</text>
</comment>
<reference evidence="7" key="1">
    <citation type="journal article" date="2019" name="Int. J. Syst. Evol. Microbiol.">
        <title>The Global Catalogue of Microorganisms (GCM) 10K type strain sequencing project: providing services to taxonomists for standard genome sequencing and annotation.</title>
        <authorList>
            <consortium name="The Broad Institute Genomics Platform"/>
            <consortium name="The Broad Institute Genome Sequencing Center for Infectious Disease"/>
            <person name="Wu L."/>
            <person name="Ma J."/>
        </authorList>
    </citation>
    <scope>NUCLEOTIDE SEQUENCE [LARGE SCALE GENOMIC DNA]</scope>
    <source>
        <strain evidence="7">CGMCC 1.15180</strain>
    </source>
</reference>
<dbReference type="CDD" id="cd17286">
    <property type="entry name" value="RMtype1_S_Lla161ORF747P_TRD1-CR1_like"/>
    <property type="match status" value="1"/>
</dbReference>
<dbReference type="Proteomes" id="UP001597361">
    <property type="component" value="Unassembled WGS sequence"/>
</dbReference>
<feature type="coiled-coil region" evidence="4">
    <location>
        <begin position="185"/>
        <end position="212"/>
    </location>
</feature>
<dbReference type="GO" id="GO:0016787">
    <property type="term" value="F:hydrolase activity"/>
    <property type="evidence" value="ECO:0007669"/>
    <property type="project" value="UniProtKB-KW"/>
</dbReference>
<evidence type="ECO:0000256" key="2">
    <source>
        <dbReference type="ARBA" id="ARBA00022747"/>
    </source>
</evidence>
<dbReference type="Gene3D" id="1.10.287.1120">
    <property type="entry name" value="Bipartite methylase S protein"/>
    <property type="match status" value="1"/>
</dbReference>
<dbReference type="InterPro" id="IPR044946">
    <property type="entry name" value="Restrct_endonuc_typeI_TRD_sf"/>
</dbReference>
<comment type="similarity">
    <text evidence="1">Belongs to the type-I restriction system S methylase family.</text>
</comment>
<keyword evidence="6" id="KW-0378">Hydrolase</keyword>
<gene>
    <name evidence="6" type="ORF">ACFSKL_05410</name>
</gene>
<proteinExistence type="inferred from homology"/>
<keyword evidence="6" id="KW-0540">Nuclease</keyword>
<accession>A0ABW4VHP4</accession>
<keyword evidence="7" id="KW-1185">Reference proteome</keyword>
<keyword evidence="3" id="KW-0238">DNA-binding</keyword>
<feature type="non-terminal residue" evidence="6">
    <location>
        <position position="1"/>
    </location>
</feature>
<dbReference type="SUPFAM" id="SSF116734">
    <property type="entry name" value="DNA methylase specificity domain"/>
    <property type="match status" value="1"/>
</dbReference>
<organism evidence="6 7">
    <name type="scientific">Belliella marina</name>
    <dbReference type="NCBI Taxonomy" id="1644146"/>
    <lineage>
        <taxon>Bacteria</taxon>
        <taxon>Pseudomonadati</taxon>
        <taxon>Bacteroidota</taxon>
        <taxon>Cytophagia</taxon>
        <taxon>Cytophagales</taxon>
        <taxon>Cyclobacteriaceae</taxon>
        <taxon>Belliella</taxon>
    </lineage>
</organism>
<dbReference type="PANTHER" id="PTHR30408:SF12">
    <property type="entry name" value="TYPE I RESTRICTION ENZYME MJAVIII SPECIFICITY SUBUNIT"/>
    <property type="match status" value="1"/>
</dbReference>
<evidence type="ECO:0000256" key="3">
    <source>
        <dbReference type="ARBA" id="ARBA00023125"/>
    </source>
</evidence>